<keyword evidence="11" id="KW-0482">Metalloprotease</keyword>
<feature type="transmembrane region" description="Helical" evidence="15">
    <location>
        <begin position="493"/>
        <end position="514"/>
    </location>
</feature>
<dbReference type="InParanoid" id="A0A1Y1NA86"/>
<dbReference type="InterPro" id="IPR053973">
    <property type="entry name" value="ERMP1-like_C"/>
</dbReference>
<reference evidence="20" key="3">
    <citation type="submission" date="2019-08" db="EMBL/GenBank/DDBJ databases">
        <authorList>
            <consortium name="Photinus pyralis genome working group"/>
            <person name="Fallon T.R."/>
            <person name="Sander Lower S.E."/>
            <person name="Weng J.-K."/>
        </authorList>
    </citation>
    <scope>NUCLEOTIDE SEQUENCE</scope>
    <source>
        <strain evidence="20">1611_PpyrPB1</strain>
        <tissue evidence="20">Whole body</tissue>
    </source>
</reference>
<keyword evidence="6" id="KW-0479">Metal-binding</keyword>
<evidence type="ECO:0000256" key="9">
    <source>
        <dbReference type="ARBA" id="ARBA00022833"/>
    </source>
</evidence>
<organism evidence="19">
    <name type="scientific">Photinus pyralis</name>
    <name type="common">Common eastern firefly</name>
    <name type="synonym">Lampyris pyralis</name>
    <dbReference type="NCBI Taxonomy" id="7054"/>
    <lineage>
        <taxon>Eukaryota</taxon>
        <taxon>Metazoa</taxon>
        <taxon>Ecdysozoa</taxon>
        <taxon>Arthropoda</taxon>
        <taxon>Hexapoda</taxon>
        <taxon>Insecta</taxon>
        <taxon>Pterygota</taxon>
        <taxon>Neoptera</taxon>
        <taxon>Endopterygota</taxon>
        <taxon>Coleoptera</taxon>
        <taxon>Polyphaga</taxon>
        <taxon>Elateriformia</taxon>
        <taxon>Elateroidea</taxon>
        <taxon>Lampyridae</taxon>
        <taxon>Lampyrinae</taxon>
        <taxon>Photinus</taxon>
    </lineage>
</organism>
<evidence type="ECO:0000313" key="21">
    <source>
        <dbReference type="Proteomes" id="UP000327044"/>
    </source>
</evidence>
<dbReference type="SUPFAM" id="SSF53187">
    <property type="entry name" value="Zn-dependent exopeptidases"/>
    <property type="match status" value="1"/>
</dbReference>
<keyword evidence="4" id="KW-0645">Protease</keyword>
<feature type="transmembrane region" description="Helical" evidence="15">
    <location>
        <begin position="385"/>
        <end position="403"/>
    </location>
</feature>
<dbReference type="GO" id="GO:0046872">
    <property type="term" value="F:metal ion binding"/>
    <property type="evidence" value="ECO:0007669"/>
    <property type="project" value="UniProtKB-KW"/>
</dbReference>
<dbReference type="Pfam" id="PF22248">
    <property type="entry name" value="ERMP1_C"/>
    <property type="match status" value="1"/>
</dbReference>
<evidence type="ECO:0000259" key="18">
    <source>
        <dbReference type="Pfam" id="PF22249"/>
    </source>
</evidence>
<dbReference type="PANTHER" id="PTHR12147">
    <property type="entry name" value="METALLOPEPTIDASE M28 FAMILY MEMBER"/>
    <property type="match status" value="1"/>
</dbReference>
<dbReference type="FunFam" id="3.40.630.10:FF:000008">
    <property type="entry name" value="Endoplasmic reticulum metallopeptidase 1"/>
    <property type="match status" value="1"/>
</dbReference>
<evidence type="ECO:0000256" key="4">
    <source>
        <dbReference type="ARBA" id="ARBA00022670"/>
    </source>
</evidence>
<protein>
    <recommendedName>
        <fullName evidence="14">FXNA-like protease</fullName>
    </recommendedName>
</protein>
<feature type="transmembrane region" description="Helical" evidence="15">
    <location>
        <begin position="589"/>
        <end position="607"/>
    </location>
</feature>
<dbReference type="InterPro" id="IPR007484">
    <property type="entry name" value="Peptidase_M28"/>
</dbReference>
<evidence type="ECO:0000256" key="7">
    <source>
        <dbReference type="ARBA" id="ARBA00022801"/>
    </source>
</evidence>
<dbReference type="PROSITE" id="PS00758">
    <property type="entry name" value="ARGE_DAPE_CPG2_1"/>
    <property type="match status" value="1"/>
</dbReference>
<keyword evidence="7" id="KW-0378">Hydrolase</keyword>
<keyword evidence="9" id="KW-0862">Zinc</keyword>
<evidence type="ECO:0000256" key="2">
    <source>
        <dbReference type="ARBA" id="ARBA00004477"/>
    </source>
</evidence>
<dbReference type="InterPro" id="IPR045175">
    <property type="entry name" value="M28_fam"/>
</dbReference>
<keyword evidence="12 15" id="KW-0472">Membrane</keyword>
<feature type="domain" description="Endoplasmic reticulum metallopeptidase 1/1-A TM" evidence="18">
    <location>
        <begin position="424"/>
        <end position="632"/>
    </location>
</feature>
<evidence type="ECO:0000259" key="16">
    <source>
        <dbReference type="Pfam" id="PF04389"/>
    </source>
</evidence>
<feature type="transmembrane region" description="Helical" evidence="15">
    <location>
        <begin position="520"/>
        <end position="539"/>
    </location>
</feature>
<comment type="subcellular location">
    <subcellularLocation>
        <location evidence="2">Endoplasmic reticulum membrane</location>
        <topology evidence="2">Multi-pass membrane protein</topology>
    </subcellularLocation>
</comment>
<evidence type="ECO:0000313" key="20">
    <source>
        <dbReference type="EMBL" id="KAB0803921.1"/>
    </source>
</evidence>
<evidence type="ECO:0000256" key="5">
    <source>
        <dbReference type="ARBA" id="ARBA00022692"/>
    </source>
</evidence>
<dbReference type="EMBL" id="GEZM01010823">
    <property type="protein sequence ID" value="JAV93801.1"/>
    <property type="molecule type" value="Transcribed_RNA"/>
</dbReference>
<proteinExistence type="inferred from homology"/>
<keyword evidence="10 15" id="KW-1133">Transmembrane helix</keyword>
<evidence type="ECO:0000256" key="6">
    <source>
        <dbReference type="ARBA" id="ARBA00022723"/>
    </source>
</evidence>
<feature type="domain" description="Peptidase M28" evidence="16">
    <location>
        <begin position="155"/>
        <end position="347"/>
    </location>
</feature>
<dbReference type="PANTHER" id="PTHR12147:SF22">
    <property type="entry name" value="ENDOPLASMIC RETICULUM METALLOPEPTIDASE 1"/>
    <property type="match status" value="1"/>
</dbReference>
<evidence type="ECO:0000256" key="12">
    <source>
        <dbReference type="ARBA" id="ARBA00023136"/>
    </source>
</evidence>
<dbReference type="OrthoDB" id="76293at2759"/>
<name>A0A1Y1NA86_PHOPY</name>
<evidence type="ECO:0000313" key="19">
    <source>
        <dbReference type="EMBL" id="JAV93800.1"/>
    </source>
</evidence>
<keyword evidence="8" id="KW-0256">Endoplasmic reticulum</keyword>
<evidence type="ECO:0000256" key="13">
    <source>
        <dbReference type="ARBA" id="ARBA00023180"/>
    </source>
</evidence>
<evidence type="ECO:0000256" key="11">
    <source>
        <dbReference type="ARBA" id="ARBA00023049"/>
    </source>
</evidence>
<dbReference type="GO" id="GO:0008235">
    <property type="term" value="F:metalloexopeptidase activity"/>
    <property type="evidence" value="ECO:0007669"/>
    <property type="project" value="InterPro"/>
</dbReference>
<feature type="transmembrane region" description="Helical" evidence="15">
    <location>
        <begin position="457"/>
        <end position="481"/>
    </location>
</feature>
<evidence type="ECO:0000256" key="10">
    <source>
        <dbReference type="ARBA" id="ARBA00022989"/>
    </source>
</evidence>
<dbReference type="Proteomes" id="UP000327044">
    <property type="component" value="Unassembled WGS sequence"/>
</dbReference>
<feature type="transmembrane region" description="Helical" evidence="15">
    <location>
        <begin position="619"/>
        <end position="640"/>
    </location>
</feature>
<dbReference type="InterPro" id="IPR001261">
    <property type="entry name" value="ArgE/DapE_CS"/>
</dbReference>
<keyword evidence="13" id="KW-0325">Glycoprotein</keyword>
<evidence type="ECO:0000256" key="8">
    <source>
        <dbReference type="ARBA" id="ARBA00022824"/>
    </source>
</evidence>
<keyword evidence="21" id="KW-1185">Reference proteome</keyword>
<gene>
    <name evidence="20" type="ORF">PPYR_00891</name>
</gene>
<evidence type="ECO:0000259" key="17">
    <source>
        <dbReference type="Pfam" id="PF22248"/>
    </source>
</evidence>
<accession>A0A1Y1NA86</accession>
<feature type="transmembrane region" description="Helical" evidence="15">
    <location>
        <begin position="551"/>
        <end position="569"/>
    </location>
</feature>
<dbReference type="GO" id="GO:0006508">
    <property type="term" value="P:proteolysis"/>
    <property type="evidence" value="ECO:0007669"/>
    <property type="project" value="UniProtKB-KW"/>
</dbReference>
<dbReference type="Pfam" id="PF04389">
    <property type="entry name" value="Peptidase_M28"/>
    <property type="match status" value="1"/>
</dbReference>
<dbReference type="GO" id="GO:0005789">
    <property type="term" value="C:endoplasmic reticulum membrane"/>
    <property type="evidence" value="ECO:0007669"/>
    <property type="project" value="UniProtKB-SubCell"/>
</dbReference>
<comment type="cofactor">
    <cofactor evidence="1">
        <name>Zn(2+)</name>
        <dbReference type="ChEBI" id="CHEBI:29105"/>
    </cofactor>
</comment>
<reference evidence="20 21" key="2">
    <citation type="journal article" date="2018" name="Elife">
        <title>Firefly genomes illuminate parallel origins of bioluminescence in beetles.</title>
        <authorList>
            <person name="Fallon T.R."/>
            <person name="Lower S.E."/>
            <person name="Chang C.H."/>
            <person name="Bessho-Uehara M."/>
            <person name="Martin G.J."/>
            <person name="Bewick A.J."/>
            <person name="Behringer M."/>
            <person name="Debat H.J."/>
            <person name="Wong I."/>
            <person name="Day J.C."/>
            <person name="Suvorov A."/>
            <person name="Silva C.J."/>
            <person name="Stanger-Hall K.F."/>
            <person name="Hall D.W."/>
            <person name="Schmitz R.J."/>
            <person name="Nelson D.R."/>
            <person name="Lewis S.M."/>
            <person name="Shigenobu S."/>
            <person name="Bybee S.M."/>
            <person name="Larracuente A.M."/>
            <person name="Oba Y."/>
            <person name="Weng J.K."/>
        </authorList>
    </citation>
    <scope>NUCLEOTIDE SEQUENCE [LARGE SCALE GENOMIC DNA]</scope>
    <source>
        <strain evidence="20">1611_PpyrPB1</strain>
        <tissue evidence="20">Whole body</tissue>
    </source>
</reference>
<dbReference type="InterPro" id="IPR053974">
    <property type="entry name" value="ERMP1_1-A_TM"/>
</dbReference>
<dbReference type="CDD" id="cd03875">
    <property type="entry name" value="M28_Fxna_like"/>
    <property type="match status" value="1"/>
</dbReference>
<evidence type="ECO:0000256" key="3">
    <source>
        <dbReference type="ARBA" id="ARBA00010918"/>
    </source>
</evidence>
<dbReference type="Pfam" id="PF22249">
    <property type="entry name" value="ERMP1-TM"/>
    <property type="match status" value="1"/>
</dbReference>
<evidence type="ECO:0000256" key="1">
    <source>
        <dbReference type="ARBA" id="ARBA00001947"/>
    </source>
</evidence>
<feature type="transmembrane region" description="Helical" evidence="15">
    <location>
        <begin position="415"/>
        <end position="437"/>
    </location>
</feature>
<dbReference type="EMBL" id="GEZM01010824">
    <property type="protein sequence ID" value="JAV93800.1"/>
    <property type="molecule type" value="Transcribed_RNA"/>
</dbReference>
<keyword evidence="5 15" id="KW-0812">Transmembrane</keyword>
<dbReference type="InterPro" id="IPR048024">
    <property type="entry name" value="Fxna-like_M28_dom"/>
</dbReference>
<reference evidence="19" key="1">
    <citation type="journal article" date="2016" name="Sci. Rep.">
        <title>Molecular characterization of firefly nuptial gifts: a multi-omics approach sheds light on postcopulatory sexual selection.</title>
        <authorList>
            <person name="Al-Wathiqui N."/>
            <person name="Fallon T.R."/>
            <person name="South A."/>
            <person name="Weng J.K."/>
            <person name="Lewis S.M."/>
        </authorList>
    </citation>
    <scope>NUCLEOTIDE SEQUENCE</scope>
</reference>
<feature type="transmembrane region" description="Helical" evidence="15">
    <location>
        <begin position="36"/>
        <end position="55"/>
    </location>
</feature>
<sequence length="878" mass="99446">MRKRITTQNESSINESLFKEYDSSDKYKIGAHKMPWSFGIIFILVAFALFGLVYIQDGRLPTPLTLHDEKNNPDSFITDRAKHDLKLLTSLGSRVTGSYENEALAVSFFQRELAFIQQQAHRNQKIEVDVQKVSGAFFMDFQPHGAISTYSQIQNIVVKLHGSNDEKQQRSLLLNSHFDTVPTSPGGTDDGINCVVMLEILRKISRSPYRLGHNVIFLFNGAEETGLRGAHGFITRHKWAKEIRALINLEGAGAGGKELLFQTGIPWMIDYYKYVPHPTGLVLSEEIFQSGQIPSDTDFRIFRDYGNVSGMDFAFVENGYRYHTKYDNFESIPDGSYQHVGDNILMLTKLIGNATEMGDSQKSALKTVFFNFLGFFIVYDENLATYINISVSLLSFLVTLCSFRKFGLGFTRQSAVHVGLTAVSFVAGWILSGIFVFCTAFSLDLFKSALSWYGTQWLLLGLYTVPSIACCCISNILLNNYNEKMNLNVNLQSLLQIHVVNLLWTSLLLVGTFLKIRSVYLIMLPVLFQTASCIVVQLLQLQHSVKTWQLVYVMTLVIPTVFLMQVFGLSARILIPMCGRIGPERNPELIMGTFTLLTTVLLSSFYIPLMTLVQKPWNVVKILFVVFIIFFISALTPIAFPYSGNPEAPTPQRYWTFHTSRTFRNDTNHVHKKNAGFFVMNWDRNAPRSVQNLVKDFKNAKPITDDCDTNLLCGLPLMSSRIISIIQDSTWIPAGQPIVHEQINFKMLAKTQISPTVVQFNFSVAGPSRMHIAISPRSNATLLKTNLVPEIPKPLIWNKRSIYLILHAWGLEMDPLFISLNFQVSPEWKGPTFDISISGKCVHDRTNLKTPQYVQFLNSFPKWADVVPHLATYDTWVY</sequence>
<dbReference type="EMBL" id="VVIM01000001">
    <property type="protein sequence ID" value="KAB0803921.1"/>
    <property type="molecule type" value="Genomic_DNA"/>
</dbReference>
<dbReference type="AlphaFoldDB" id="A0A1Y1NA86"/>
<evidence type="ECO:0000256" key="14">
    <source>
        <dbReference type="ARBA" id="ARBA00078796"/>
    </source>
</evidence>
<dbReference type="Gene3D" id="3.40.630.10">
    <property type="entry name" value="Zn peptidases"/>
    <property type="match status" value="1"/>
</dbReference>
<dbReference type="FunCoup" id="A0A1Y1NA86">
    <property type="interactions" value="933"/>
</dbReference>
<evidence type="ECO:0000256" key="15">
    <source>
        <dbReference type="SAM" id="Phobius"/>
    </source>
</evidence>
<comment type="similarity">
    <text evidence="3">Belongs to the peptidase M28 family.</text>
</comment>
<feature type="domain" description="Endoplasmic reticulum metallopeptidase 1-like C-terminal" evidence="17">
    <location>
        <begin position="649"/>
        <end position="876"/>
    </location>
</feature>